<gene>
    <name evidence="1" type="ORF">BBD42_20340</name>
</gene>
<name>A0A1B2DLH5_9BACL</name>
<reference evidence="1" key="1">
    <citation type="submission" date="2016-08" db="EMBL/GenBank/DDBJ databases">
        <title>Complete Genome Seqeunce of Paenibacillus sp. BIHB 4019 from tea rhizoplane.</title>
        <authorList>
            <person name="Thakur R."/>
            <person name="Swarnkar M.K."/>
            <person name="Gulati A."/>
        </authorList>
    </citation>
    <scope>NUCLEOTIDE SEQUENCE [LARGE SCALE GENOMIC DNA]</scope>
    <source>
        <strain evidence="1">BIHB4019</strain>
    </source>
</reference>
<accession>A0A1B2DLH5</accession>
<protein>
    <submittedName>
        <fullName evidence="1">Uncharacterized protein</fullName>
    </submittedName>
</protein>
<dbReference type="EMBL" id="CP016808">
    <property type="protein sequence ID" value="ANY68563.1"/>
    <property type="molecule type" value="Genomic_DNA"/>
</dbReference>
<sequence>MAFGISRTEMNAWKERVQSGEIAFLTHYWLDPRFPGMKTVTKVGCSNIDKLAQWCTSYGLDPRYIHYRDNYPHFDLFGPKQRPILMAEQQFDQITRFRLL</sequence>
<dbReference type="RefSeq" id="WP_099519680.1">
    <property type="nucleotide sequence ID" value="NZ_CP016808.1"/>
</dbReference>
<organism evidence="1">
    <name type="scientific">Paenibacillus sp. BIHB 4019</name>
    <dbReference type="NCBI Taxonomy" id="1870819"/>
    <lineage>
        <taxon>Bacteria</taxon>
        <taxon>Bacillati</taxon>
        <taxon>Bacillota</taxon>
        <taxon>Bacilli</taxon>
        <taxon>Bacillales</taxon>
        <taxon>Paenibacillaceae</taxon>
        <taxon>Paenibacillus</taxon>
    </lineage>
</organism>
<proteinExistence type="predicted"/>
<evidence type="ECO:0000313" key="1">
    <source>
        <dbReference type="EMBL" id="ANY68563.1"/>
    </source>
</evidence>
<dbReference type="AlphaFoldDB" id="A0A1B2DLH5"/>